<evidence type="ECO:0000313" key="2">
    <source>
        <dbReference type="Proteomes" id="UP000181976"/>
    </source>
</evidence>
<sequence length="61" mass="7439">MTTFKNQYINEVSKIYTDETSMTKKICHNKNMYKFKSCEFHPANNLDKFYTDEIKIISEWF</sequence>
<evidence type="ECO:0000313" key="1">
    <source>
        <dbReference type="EMBL" id="SFD99216.1"/>
    </source>
</evidence>
<protein>
    <submittedName>
        <fullName evidence="1">Uncharacterized protein</fullName>
    </submittedName>
</protein>
<keyword evidence="2" id="KW-1185">Reference proteome</keyword>
<name>A0A1I1WVS5_9BACT</name>
<accession>A0A1I1WVS5</accession>
<dbReference type="STRING" id="385682.SAMN05444380_10548"/>
<dbReference type="Proteomes" id="UP000181976">
    <property type="component" value="Unassembled WGS sequence"/>
</dbReference>
<reference evidence="1 2" key="1">
    <citation type="submission" date="2016-10" db="EMBL/GenBank/DDBJ databases">
        <authorList>
            <person name="de Groot N.N."/>
        </authorList>
    </citation>
    <scope>NUCLEOTIDE SEQUENCE [LARGE SCALE GENOMIC DNA]</scope>
    <source>
        <strain evidence="1 2">DSM 19012</strain>
    </source>
</reference>
<organism evidence="1 2">
    <name type="scientific">Thermophagus xiamenensis</name>
    <dbReference type="NCBI Taxonomy" id="385682"/>
    <lineage>
        <taxon>Bacteria</taxon>
        <taxon>Pseudomonadati</taxon>
        <taxon>Bacteroidota</taxon>
        <taxon>Bacteroidia</taxon>
        <taxon>Marinilabiliales</taxon>
        <taxon>Marinilabiliaceae</taxon>
        <taxon>Thermophagus</taxon>
    </lineage>
</organism>
<dbReference type="AlphaFoldDB" id="A0A1I1WVS5"/>
<dbReference type="InParanoid" id="A0A1I1WVS5"/>
<gene>
    <name evidence="1" type="ORF">SAMN05444380_10548</name>
</gene>
<dbReference type="EMBL" id="FONA01000005">
    <property type="protein sequence ID" value="SFD99216.1"/>
    <property type="molecule type" value="Genomic_DNA"/>
</dbReference>
<proteinExistence type="predicted"/>